<dbReference type="PANTHER" id="PTHR44858">
    <property type="entry name" value="TETRATRICOPEPTIDE REPEAT PROTEIN 6"/>
    <property type="match status" value="1"/>
</dbReference>
<dbReference type="PROSITE" id="PS50005">
    <property type="entry name" value="TPR"/>
    <property type="match status" value="1"/>
</dbReference>
<dbReference type="SUPFAM" id="SSF50494">
    <property type="entry name" value="Trypsin-like serine proteases"/>
    <property type="match status" value="1"/>
</dbReference>
<dbReference type="AlphaFoldDB" id="U2QEF2"/>
<dbReference type="SUPFAM" id="SSF48452">
    <property type="entry name" value="TPR-like"/>
    <property type="match status" value="2"/>
</dbReference>
<evidence type="ECO:0000256" key="4">
    <source>
        <dbReference type="SAM" id="SignalP"/>
    </source>
</evidence>
<name>U2QEF2_9BACT</name>
<dbReference type="GO" id="GO:0009279">
    <property type="term" value="C:cell outer membrane"/>
    <property type="evidence" value="ECO:0007669"/>
    <property type="project" value="TreeGrafter"/>
</dbReference>
<comment type="caution">
    <text evidence="5">The sequence shown here is derived from an EMBL/GenBank/DDBJ whole genome shotgun (WGS) entry which is preliminary data.</text>
</comment>
<evidence type="ECO:0000313" key="5">
    <source>
        <dbReference type="EMBL" id="ERK39703.1"/>
    </source>
</evidence>
<evidence type="ECO:0000313" key="6">
    <source>
        <dbReference type="Proteomes" id="UP000016648"/>
    </source>
</evidence>
<dbReference type="Pfam" id="PF14559">
    <property type="entry name" value="TPR_19"/>
    <property type="match status" value="1"/>
</dbReference>
<proteinExistence type="predicted"/>
<dbReference type="PANTHER" id="PTHR44858:SF1">
    <property type="entry name" value="UDP-N-ACETYLGLUCOSAMINE--PEPTIDE N-ACETYLGLUCOSAMINYLTRANSFERASE SPINDLY-RELATED"/>
    <property type="match status" value="1"/>
</dbReference>
<feature type="chain" id="PRO_5004634258" evidence="4">
    <location>
        <begin position="24"/>
        <end position="555"/>
    </location>
</feature>
<dbReference type="InterPro" id="IPR050498">
    <property type="entry name" value="Ycf3"/>
</dbReference>
<feature type="repeat" description="TPR" evidence="3">
    <location>
        <begin position="482"/>
        <end position="515"/>
    </location>
</feature>
<feature type="signal peptide" evidence="4">
    <location>
        <begin position="1"/>
        <end position="23"/>
    </location>
</feature>
<dbReference type="GO" id="GO:0046813">
    <property type="term" value="P:receptor-mediated virion attachment to host cell"/>
    <property type="evidence" value="ECO:0007669"/>
    <property type="project" value="TreeGrafter"/>
</dbReference>
<evidence type="ECO:0000256" key="2">
    <source>
        <dbReference type="ARBA" id="ARBA00022803"/>
    </source>
</evidence>
<keyword evidence="6" id="KW-1185">Reference proteome</keyword>
<dbReference type="Proteomes" id="UP000016648">
    <property type="component" value="Unassembled WGS sequence"/>
</dbReference>
<gene>
    <name evidence="5" type="ORF">HMPREF9135_2200</name>
</gene>
<protein>
    <submittedName>
        <fullName evidence="5">Tetratricopeptide repeat protein</fullName>
    </submittedName>
</protein>
<dbReference type="InterPro" id="IPR019734">
    <property type="entry name" value="TPR_rpt"/>
</dbReference>
<evidence type="ECO:0000256" key="1">
    <source>
        <dbReference type="ARBA" id="ARBA00022737"/>
    </source>
</evidence>
<evidence type="ECO:0000256" key="3">
    <source>
        <dbReference type="PROSITE-ProRule" id="PRU00339"/>
    </source>
</evidence>
<sequence>MKEMKIRHIILGLALACGLPSVAQPSAVLKTSKSVFTLTTFSKDGSILASSHGVFVGNNGEAIALWTPFKEADKAVVIDANGRKMDVETIDGANELYDICKIKVNGKTTGAPLPAQQAGGNGKVWLATYSVKKGNAIQMSVNSVEKFNSVYNYYILAPTESDMYLGCPILNAKGEVLGLLQKSNKGKEAHAVDAKFGFDQKVTGMSLNDPVLRSTGIRSTLPDSHNDALLTMMMSQTTSDSIKHAQYIADFIRKFPKSIEGYTAQAGELVNANRFKEADNTMKQAINAVEKKEDAYSDYAKIIFQKEVYKANAPFADWSLDVALQQAQKAYAISPKAIYLHQQAQIIYAKGEYQQAYQIFIDLTRSDIRNGEFFYEAAQCKLQLKAPKEEYMALLDSAIAACPQPLTAVAAPYVLARGLAFDSYGETRKALADYNHYDSLMVGRILEPSFYYTRFKCESKLHQYQQALADIARAIITNPHEATYYAEMASLQLRVKLYDQAVKTCERCLSIEPEYADAWLIMGIAHKQLGKDEEAQKALLKAKELGDKRADQYLR</sequence>
<dbReference type="SMART" id="SM00028">
    <property type="entry name" value="TPR"/>
    <property type="match status" value="3"/>
</dbReference>
<dbReference type="PATRIC" id="fig|1115809.3.peg.891"/>
<dbReference type="InterPro" id="IPR009003">
    <property type="entry name" value="Peptidase_S1_PA"/>
</dbReference>
<dbReference type="Gene3D" id="1.25.40.10">
    <property type="entry name" value="Tetratricopeptide repeat domain"/>
    <property type="match status" value="2"/>
</dbReference>
<reference evidence="5 6" key="1">
    <citation type="submission" date="2013-08" db="EMBL/GenBank/DDBJ databases">
        <authorList>
            <person name="Durkin A.S."/>
            <person name="Haft D.R."/>
            <person name="McCorrison J."/>
            <person name="Torralba M."/>
            <person name="Gillis M."/>
            <person name="Haft D.H."/>
            <person name="Methe B."/>
            <person name="Sutton G."/>
            <person name="Nelson K.E."/>
        </authorList>
    </citation>
    <scope>NUCLEOTIDE SEQUENCE [LARGE SCALE GENOMIC DNA]</scope>
    <source>
        <strain evidence="5 6">F0067</strain>
    </source>
</reference>
<organism evidence="5 6">
    <name type="scientific">Segatella baroniae F0067</name>
    <dbReference type="NCBI Taxonomy" id="1115809"/>
    <lineage>
        <taxon>Bacteria</taxon>
        <taxon>Pseudomonadati</taxon>
        <taxon>Bacteroidota</taxon>
        <taxon>Bacteroidia</taxon>
        <taxon>Bacteroidales</taxon>
        <taxon>Prevotellaceae</taxon>
        <taxon>Segatella</taxon>
    </lineage>
</organism>
<keyword evidence="2 3" id="KW-0802">TPR repeat</keyword>
<keyword evidence="4" id="KW-0732">Signal</keyword>
<keyword evidence="1" id="KW-0677">Repeat</keyword>
<dbReference type="EMBL" id="AWEY01000009">
    <property type="protein sequence ID" value="ERK39703.1"/>
    <property type="molecule type" value="Genomic_DNA"/>
</dbReference>
<dbReference type="InterPro" id="IPR011990">
    <property type="entry name" value="TPR-like_helical_dom_sf"/>
</dbReference>
<accession>U2QEF2</accession>